<name>A0AAN6PZP1_9PEZI</name>
<organism evidence="3 4">
    <name type="scientific">Parathielavia hyrcaniae</name>
    <dbReference type="NCBI Taxonomy" id="113614"/>
    <lineage>
        <taxon>Eukaryota</taxon>
        <taxon>Fungi</taxon>
        <taxon>Dikarya</taxon>
        <taxon>Ascomycota</taxon>
        <taxon>Pezizomycotina</taxon>
        <taxon>Sordariomycetes</taxon>
        <taxon>Sordariomycetidae</taxon>
        <taxon>Sordariales</taxon>
        <taxon>Chaetomiaceae</taxon>
        <taxon>Parathielavia</taxon>
    </lineage>
</organism>
<proteinExistence type="predicted"/>
<dbReference type="InterPro" id="IPR049317">
    <property type="entry name" value="GCIP-like_N"/>
</dbReference>
<comment type="caution">
    <text evidence="3">The sequence shown here is derived from an EMBL/GenBank/DDBJ whole genome shotgun (WGS) entry which is preliminary data.</text>
</comment>
<evidence type="ECO:0000259" key="2">
    <source>
        <dbReference type="Pfam" id="PF13324"/>
    </source>
</evidence>
<evidence type="ECO:0000256" key="1">
    <source>
        <dbReference type="SAM" id="MobiDB-lite"/>
    </source>
</evidence>
<dbReference type="GO" id="GO:0005634">
    <property type="term" value="C:nucleus"/>
    <property type="evidence" value="ECO:0007669"/>
    <property type="project" value="TreeGrafter"/>
</dbReference>
<keyword evidence="4" id="KW-1185">Reference proteome</keyword>
<dbReference type="AlphaFoldDB" id="A0AAN6PZP1"/>
<feature type="region of interest" description="Disordered" evidence="1">
    <location>
        <begin position="219"/>
        <end position="242"/>
    </location>
</feature>
<accession>A0AAN6PZP1</accession>
<reference evidence="3" key="1">
    <citation type="journal article" date="2023" name="Mol. Phylogenet. Evol.">
        <title>Genome-scale phylogeny and comparative genomics of the fungal order Sordariales.</title>
        <authorList>
            <person name="Hensen N."/>
            <person name="Bonometti L."/>
            <person name="Westerberg I."/>
            <person name="Brannstrom I.O."/>
            <person name="Guillou S."/>
            <person name="Cros-Aarteil S."/>
            <person name="Calhoun S."/>
            <person name="Haridas S."/>
            <person name="Kuo A."/>
            <person name="Mondo S."/>
            <person name="Pangilinan J."/>
            <person name="Riley R."/>
            <person name="LaButti K."/>
            <person name="Andreopoulos B."/>
            <person name="Lipzen A."/>
            <person name="Chen C."/>
            <person name="Yan M."/>
            <person name="Daum C."/>
            <person name="Ng V."/>
            <person name="Clum A."/>
            <person name="Steindorff A."/>
            <person name="Ohm R.A."/>
            <person name="Martin F."/>
            <person name="Silar P."/>
            <person name="Natvig D.O."/>
            <person name="Lalanne C."/>
            <person name="Gautier V."/>
            <person name="Ament-Velasquez S.L."/>
            <person name="Kruys A."/>
            <person name="Hutchinson M.I."/>
            <person name="Powell A.J."/>
            <person name="Barry K."/>
            <person name="Miller A.N."/>
            <person name="Grigoriev I.V."/>
            <person name="Debuchy R."/>
            <person name="Gladieux P."/>
            <person name="Hiltunen Thoren M."/>
            <person name="Johannesson H."/>
        </authorList>
    </citation>
    <scope>NUCLEOTIDE SEQUENCE</scope>
    <source>
        <strain evidence="3">CBS 757.83</strain>
    </source>
</reference>
<dbReference type="PANTHER" id="PTHR15492">
    <property type="entry name" value="CYCLIN D1-BINDING PROTEIN 1"/>
    <property type="match status" value="1"/>
</dbReference>
<dbReference type="Pfam" id="PF13324">
    <property type="entry name" value="GCIP_N"/>
    <property type="match status" value="1"/>
</dbReference>
<dbReference type="Proteomes" id="UP001305647">
    <property type="component" value="Unassembled WGS sequence"/>
</dbReference>
<dbReference type="Gene3D" id="1.20.1410.10">
    <property type="entry name" value="I/LWEQ domain"/>
    <property type="match status" value="1"/>
</dbReference>
<dbReference type="PANTHER" id="PTHR15492:SF1">
    <property type="entry name" value="CYCLIN-D1-BINDING PROTEIN 1"/>
    <property type="match status" value="1"/>
</dbReference>
<feature type="domain" description="Cyclin-D1-binding protein 1-like N-terminal" evidence="2">
    <location>
        <begin position="70"/>
        <end position="221"/>
    </location>
</feature>
<dbReference type="EMBL" id="MU863644">
    <property type="protein sequence ID" value="KAK4100086.1"/>
    <property type="molecule type" value="Genomic_DNA"/>
</dbReference>
<dbReference type="InterPro" id="IPR026907">
    <property type="entry name" value="GCIP-like"/>
</dbReference>
<reference evidence="3" key="2">
    <citation type="submission" date="2023-05" db="EMBL/GenBank/DDBJ databases">
        <authorList>
            <consortium name="Lawrence Berkeley National Laboratory"/>
            <person name="Steindorff A."/>
            <person name="Hensen N."/>
            <person name="Bonometti L."/>
            <person name="Westerberg I."/>
            <person name="Brannstrom I.O."/>
            <person name="Guillou S."/>
            <person name="Cros-Aarteil S."/>
            <person name="Calhoun S."/>
            <person name="Haridas S."/>
            <person name="Kuo A."/>
            <person name="Mondo S."/>
            <person name="Pangilinan J."/>
            <person name="Riley R."/>
            <person name="Labutti K."/>
            <person name="Andreopoulos B."/>
            <person name="Lipzen A."/>
            <person name="Chen C."/>
            <person name="Yanf M."/>
            <person name="Daum C."/>
            <person name="Ng V."/>
            <person name="Clum A."/>
            <person name="Ohm R."/>
            <person name="Martin F."/>
            <person name="Silar P."/>
            <person name="Natvig D."/>
            <person name="Lalanne C."/>
            <person name="Gautier V."/>
            <person name="Ament-Velasquez S.L."/>
            <person name="Kruys A."/>
            <person name="Hutchinson M.I."/>
            <person name="Powell A.J."/>
            <person name="Barry K."/>
            <person name="Miller A.N."/>
            <person name="Grigoriev I.V."/>
            <person name="Debuchy R."/>
            <person name="Gladieux P."/>
            <person name="Thoren M.H."/>
            <person name="Johannesson H."/>
        </authorList>
    </citation>
    <scope>NUCLEOTIDE SEQUENCE</scope>
    <source>
        <strain evidence="3">CBS 757.83</strain>
    </source>
</reference>
<evidence type="ECO:0000313" key="4">
    <source>
        <dbReference type="Proteomes" id="UP001305647"/>
    </source>
</evidence>
<feature type="compositionally biased region" description="Acidic residues" evidence="1">
    <location>
        <begin position="220"/>
        <end position="238"/>
    </location>
</feature>
<gene>
    <name evidence="3" type="ORF">N658DRAFT_497808</name>
</gene>
<evidence type="ECO:0000313" key="3">
    <source>
        <dbReference type="EMBL" id="KAK4100086.1"/>
    </source>
</evidence>
<sequence length="386" mass="42073">MASSRDTLAELNTVTDNALALADQLEAVVSSIAAHNPSTASTASKSQLVAEPVVAVNSSNIDALSLAHDSAALIKAHATKISLLIINEPFTPTAIAKVLRELVASPVPSLTAAVELCTPRQYTQIIQQDVAWRAGRVLKELKELLLRIPKDGRVLSDAKKDASSGAVGGRGSIATTGVLWSACDDLMAFAKRGFAGNLAYKVEQLRDTLKDVMEELKEWGDEEDDEDGDDAEGDDDVDDTHGAETNDAQAILDGLMGSQRHIPRDDPEQIRQRLDSCLRRLRLTTLLYQATVKRRIKPLPSLPRDSSSDIPARLDEVVSVLNGIPDKFGSLAMAFYELDTSEIDRLMDECFFDAFAASELLVKPWEGGKDEFSDWALRFQLEIKKG</sequence>
<protein>
    <recommendedName>
        <fullName evidence="2">Cyclin-D1-binding protein 1-like N-terminal domain-containing protein</fullName>
    </recommendedName>
</protein>